<comment type="caution">
    <text evidence="2">The sequence shown here is derived from an EMBL/GenBank/DDBJ whole genome shotgun (WGS) entry which is preliminary data.</text>
</comment>
<dbReference type="Proteomes" id="UP001501444">
    <property type="component" value="Unassembled WGS sequence"/>
</dbReference>
<organism evidence="2 3">
    <name type="scientific">Dactylosporangium salmoneum</name>
    <dbReference type="NCBI Taxonomy" id="53361"/>
    <lineage>
        <taxon>Bacteria</taxon>
        <taxon>Bacillati</taxon>
        <taxon>Actinomycetota</taxon>
        <taxon>Actinomycetes</taxon>
        <taxon>Micromonosporales</taxon>
        <taxon>Micromonosporaceae</taxon>
        <taxon>Dactylosporangium</taxon>
    </lineage>
</organism>
<evidence type="ECO:0000313" key="3">
    <source>
        <dbReference type="Proteomes" id="UP001501444"/>
    </source>
</evidence>
<dbReference type="EMBL" id="BAAARV010000067">
    <property type="protein sequence ID" value="GAA2368716.1"/>
    <property type="molecule type" value="Genomic_DNA"/>
</dbReference>
<name>A0ABN3H4A0_9ACTN</name>
<evidence type="ECO:0000256" key="1">
    <source>
        <dbReference type="SAM" id="MobiDB-lite"/>
    </source>
</evidence>
<evidence type="ECO:0000313" key="2">
    <source>
        <dbReference type="EMBL" id="GAA2368716.1"/>
    </source>
</evidence>
<protein>
    <submittedName>
        <fullName evidence="2">Uncharacterized protein</fullName>
    </submittedName>
</protein>
<keyword evidence="3" id="KW-1185">Reference proteome</keyword>
<gene>
    <name evidence="2" type="ORF">GCM10010170_068720</name>
</gene>
<sequence>MPGTGLTEVTVAAMSRRYWAREADPRQPGVDALPGLHEVVAKPLPAASASSDYEEVSAADGSRIGGNRHVGPNGSSNEVQANFPWRA</sequence>
<reference evidence="2 3" key="1">
    <citation type="journal article" date="2019" name="Int. J. Syst. Evol. Microbiol.">
        <title>The Global Catalogue of Microorganisms (GCM) 10K type strain sequencing project: providing services to taxonomists for standard genome sequencing and annotation.</title>
        <authorList>
            <consortium name="The Broad Institute Genomics Platform"/>
            <consortium name="The Broad Institute Genome Sequencing Center for Infectious Disease"/>
            <person name="Wu L."/>
            <person name="Ma J."/>
        </authorList>
    </citation>
    <scope>NUCLEOTIDE SEQUENCE [LARGE SCALE GENOMIC DNA]</scope>
    <source>
        <strain evidence="2 3">JCM 3272</strain>
    </source>
</reference>
<accession>A0ABN3H4A0</accession>
<feature type="region of interest" description="Disordered" evidence="1">
    <location>
        <begin position="47"/>
        <end position="87"/>
    </location>
</feature>
<proteinExistence type="predicted"/>